<dbReference type="Proteomes" id="UP000825078">
    <property type="component" value="Chromosome"/>
</dbReference>
<feature type="domain" description="GmrSD restriction endonucleases N-terminal" evidence="1">
    <location>
        <begin position="12"/>
        <end position="167"/>
    </location>
</feature>
<dbReference type="Gene3D" id="3.30.950.30">
    <property type="entry name" value="Schlafen, AAA domain"/>
    <property type="match status" value="1"/>
</dbReference>
<evidence type="ECO:0000259" key="2">
    <source>
        <dbReference type="Pfam" id="PF04326"/>
    </source>
</evidence>
<reference evidence="3" key="1">
    <citation type="submission" date="2021-05" db="EMBL/GenBank/DDBJ databases">
        <title>Molecular characterization for Shewanella algae harboring chromosomal blaOXA-55-like strains isolated from clinical and environment sample.</title>
        <authorList>
            <person name="Ohama Y."/>
            <person name="Aoki K."/>
            <person name="Harada S."/>
            <person name="Moriya K."/>
            <person name="Ishii Y."/>
            <person name="Tateda K."/>
        </authorList>
    </citation>
    <scope>NUCLEOTIDE SEQUENCE</scope>
    <source>
        <strain evidence="3">TUM17379</strain>
    </source>
</reference>
<dbReference type="Pfam" id="PF04326">
    <property type="entry name" value="SLFN_AlbA_2"/>
    <property type="match status" value="1"/>
</dbReference>
<sequence length="589" mass="66531">MSITPRGMSVQEAYRNYRDGKLIVNRKYQRKLVWNLSEKQSLVDSIMKDYPIPLILLAEDSSQNSYEIMDGMQRLNAIFAFIENHFPIEGRYFDTDEFSRAKQLAAEGVFSAANKGTNVFLTPSEVADFLDYQLAVTVFPAGGEDKTTDVFGRINSGGRQLSLQERRQAGMVDDFSMLVRKLASEIRGDTSREILPLSEMPEISIDSVRADLGYELKAEEIFWCKQGIMWTRQLRESEDEEIIADICASLAIGQPIARSKELLDSYYDPSTNEYEQLRRSLSTYGVDRLYEEVKVTLSVLRGIIDEYSSENNALRSVINPGSTNPIKTAFYTLFMAMHQLVIVEELSPDSSINIMAALKNLQSDIKTTAKYSKTEDRVRNIDKTKGLISRHFVKKDPPMLRHGAGLALDLENSLRRSRVETGRYECKQGFVDLSPNRSEDKNLPNKILETICGIANLGPDADGFIFIGVADKKSDADRIKDLDGVDCVTVGSRYVVGIEREFQYLKCDHESYVDRILSFIRNSDLSDTLKHQVLTQVDYVDYRGISVIRIRIPAQKEISFLGDVAYTRENSSTVEANGKKLLAINGLFA</sequence>
<gene>
    <name evidence="3" type="ORF">TUM17379_29180</name>
</gene>
<dbReference type="InterPro" id="IPR004919">
    <property type="entry name" value="GmrSD_N"/>
</dbReference>
<dbReference type="Pfam" id="PF03235">
    <property type="entry name" value="GmrSD_N"/>
    <property type="match status" value="1"/>
</dbReference>
<feature type="domain" description="Schlafen AlbA-2" evidence="2">
    <location>
        <begin position="438"/>
        <end position="575"/>
    </location>
</feature>
<dbReference type="InterPro" id="IPR038461">
    <property type="entry name" value="Schlafen_AlbA_2_dom_sf"/>
</dbReference>
<dbReference type="RefSeq" id="WP_221054947.1">
    <property type="nucleotide sequence ID" value="NZ_AP024613.1"/>
</dbReference>
<evidence type="ECO:0008006" key="5">
    <source>
        <dbReference type="Google" id="ProtNLM"/>
    </source>
</evidence>
<evidence type="ECO:0000259" key="1">
    <source>
        <dbReference type="Pfam" id="PF03235"/>
    </source>
</evidence>
<dbReference type="PANTHER" id="PTHR39639:SF1">
    <property type="entry name" value="DUF262 DOMAIN-CONTAINING PROTEIN"/>
    <property type="match status" value="1"/>
</dbReference>
<dbReference type="EMBL" id="AP024613">
    <property type="protein sequence ID" value="BCV45900.1"/>
    <property type="molecule type" value="Genomic_DNA"/>
</dbReference>
<dbReference type="InterPro" id="IPR007421">
    <property type="entry name" value="Schlafen_AlbA_2_dom"/>
</dbReference>
<name>A0AAD1KAW2_9GAMM</name>
<evidence type="ECO:0000313" key="4">
    <source>
        <dbReference type="Proteomes" id="UP000825078"/>
    </source>
</evidence>
<proteinExistence type="predicted"/>
<accession>A0AAD1KAW2</accession>
<dbReference type="AlphaFoldDB" id="A0AAD1KAW2"/>
<protein>
    <recommendedName>
        <fullName evidence="5">DUF262 domain-containing protein</fullName>
    </recommendedName>
</protein>
<evidence type="ECO:0000313" key="3">
    <source>
        <dbReference type="EMBL" id="BCV45900.1"/>
    </source>
</evidence>
<organism evidence="3 4">
    <name type="scientific">Shewanella algae</name>
    <dbReference type="NCBI Taxonomy" id="38313"/>
    <lineage>
        <taxon>Bacteria</taxon>
        <taxon>Pseudomonadati</taxon>
        <taxon>Pseudomonadota</taxon>
        <taxon>Gammaproteobacteria</taxon>
        <taxon>Alteromonadales</taxon>
        <taxon>Shewanellaceae</taxon>
        <taxon>Shewanella</taxon>
    </lineage>
</organism>
<dbReference type="PANTHER" id="PTHR39639">
    <property type="entry name" value="CHROMOSOME 16, WHOLE GENOME SHOTGUN SEQUENCE"/>
    <property type="match status" value="1"/>
</dbReference>